<evidence type="ECO:0000313" key="2">
    <source>
        <dbReference type="Proteomes" id="UP000034805"/>
    </source>
</evidence>
<comment type="caution">
    <text evidence="1">The sequence shown here is derived from an EMBL/GenBank/DDBJ whole genome shotgun (WGS) entry which is preliminary data.</text>
</comment>
<reference evidence="1 2" key="1">
    <citation type="submission" date="2015-08" db="EMBL/GenBank/DDBJ databases">
        <title>The genome of the Asian arowana (Scleropages formosus).</title>
        <authorList>
            <person name="Tan M.H."/>
            <person name="Gan H.M."/>
            <person name="Croft L.J."/>
            <person name="Austin C.M."/>
        </authorList>
    </citation>
    <scope>NUCLEOTIDE SEQUENCE [LARGE SCALE GENOMIC DNA]</scope>
    <source>
        <strain evidence="1">Aro1</strain>
    </source>
</reference>
<organism evidence="1 2">
    <name type="scientific">Scleropages formosus</name>
    <name type="common">Asian bonytongue</name>
    <name type="synonym">Osteoglossum formosum</name>
    <dbReference type="NCBI Taxonomy" id="113540"/>
    <lineage>
        <taxon>Eukaryota</taxon>
        <taxon>Metazoa</taxon>
        <taxon>Chordata</taxon>
        <taxon>Craniata</taxon>
        <taxon>Vertebrata</taxon>
        <taxon>Euteleostomi</taxon>
        <taxon>Actinopterygii</taxon>
        <taxon>Neopterygii</taxon>
        <taxon>Teleostei</taxon>
        <taxon>Osteoglossocephala</taxon>
        <taxon>Osteoglossomorpha</taxon>
        <taxon>Osteoglossiformes</taxon>
        <taxon>Osteoglossidae</taxon>
        <taxon>Scleropages</taxon>
    </lineage>
</organism>
<evidence type="ECO:0000313" key="1">
    <source>
        <dbReference type="EMBL" id="KPP78161.1"/>
    </source>
</evidence>
<dbReference type="EMBL" id="JARO02000554">
    <property type="protein sequence ID" value="KPP78161.1"/>
    <property type="molecule type" value="Genomic_DNA"/>
</dbReference>
<dbReference type="Proteomes" id="UP000034805">
    <property type="component" value="Unassembled WGS sequence"/>
</dbReference>
<dbReference type="AlphaFoldDB" id="A0A0N8K2M6"/>
<gene>
    <name evidence="1" type="ORF">Z043_102358</name>
</gene>
<accession>A0A0N8K2M6</accession>
<name>A0A0N8K2M6_SCLFO</name>
<proteinExistence type="predicted"/>
<protein>
    <submittedName>
        <fullName evidence="1">Uncharacterized protein</fullName>
    </submittedName>
</protein>
<sequence>MPERQSLRTPLDGPLAYYAILLEAMRGSPSYAFCPVTVLEWLGIYRYRILLTYFCLSDRTFFCSVKLNAVLWKHKSYRIFLFTSFVILLAMEVKSNLPPSAFCINPEKTLEILK</sequence>